<proteinExistence type="predicted"/>
<keyword evidence="2" id="KW-0812">Transmembrane</keyword>
<feature type="compositionally biased region" description="Basic and acidic residues" evidence="1">
    <location>
        <begin position="72"/>
        <end position="88"/>
    </location>
</feature>
<dbReference type="Proteomes" id="UP000593566">
    <property type="component" value="Unassembled WGS sequence"/>
</dbReference>
<dbReference type="EMBL" id="JACCJB010000006">
    <property type="protein sequence ID" value="KAF6226294.1"/>
    <property type="molecule type" value="Genomic_DNA"/>
</dbReference>
<comment type="caution">
    <text evidence="3">The sequence shown here is derived from an EMBL/GenBank/DDBJ whole genome shotgun (WGS) entry which is preliminary data.</text>
</comment>
<accession>A0A8H6FFU0</accession>
<feature type="compositionally biased region" description="Basic and acidic residues" evidence="1">
    <location>
        <begin position="10"/>
        <end position="20"/>
    </location>
</feature>
<feature type="region of interest" description="Disordered" evidence="1">
    <location>
        <begin position="137"/>
        <end position="157"/>
    </location>
</feature>
<organism evidence="3 4">
    <name type="scientific">Letharia lupina</name>
    <dbReference type="NCBI Taxonomy" id="560253"/>
    <lineage>
        <taxon>Eukaryota</taxon>
        <taxon>Fungi</taxon>
        <taxon>Dikarya</taxon>
        <taxon>Ascomycota</taxon>
        <taxon>Pezizomycotina</taxon>
        <taxon>Lecanoromycetes</taxon>
        <taxon>OSLEUM clade</taxon>
        <taxon>Lecanoromycetidae</taxon>
        <taxon>Lecanorales</taxon>
        <taxon>Lecanorineae</taxon>
        <taxon>Parmeliaceae</taxon>
        <taxon>Letharia</taxon>
    </lineage>
</organism>
<sequence length="514" mass="54970">MQHFTESSTQDEKKPTELPDRTSTYSPLPQKDAAAFSPTAAVVSPMTSDHGIPDVASLGPASPGLHSLRTPDPTEKEYTPHSTEKEFWDQPALEVSERRNDAPRKHGRKPLLFWIVGLVACLVIGLAIGLGVGLTRKSSNGSSTPANPPPPAPTSIPQDFFSTVGAFNGSGIALASESFASGGHGAIVMYFQHHSGQLRSAQLASDGTWQGGDITDIVASNAKNGTPIAAVAYARNQTAAWHIFYINVNNTITEIINDNATNVWRPGPINDLNLQAMNDPNVGLEACWYGSFYSDTAYNHSPVPGQTTGTGNSSDQTVGIHLWYASNATTFDSVGWTYGDDTWTEQQIFSGYNGHGGVGCYSWGPGSDTYVFLVNLENEVNILWKDLNTTLVGNSTHPVNTWTKSDISIPVVQNSSMGYTNYLYVQKPDLTIGGFNVTFAAENTTIPTDPADTFVINGAQGLPGTHLSVTALPDSSGGNSLLAFYQTNGTDITEFVRDLDAGQWTSSSVPIPDS</sequence>
<feature type="transmembrane region" description="Helical" evidence="2">
    <location>
        <begin position="111"/>
        <end position="134"/>
    </location>
</feature>
<protein>
    <recommendedName>
        <fullName evidence="5">Fucose-specific lectin</fullName>
    </recommendedName>
</protein>
<evidence type="ECO:0000256" key="2">
    <source>
        <dbReference type="SAM" id="Phobius"/>
    </source>
</evidence>
<keyword evidence="2" id="KW-0472">Membrane</keyword>
<dbReference type="RefSeq" id="XP_037154847.1">
    <property type="nucleotide sequence ID" value="XM_037300021.1"/>
</dbReference>
<evidence type="ECO:0000256" key="1">
    <source>
        <dbReference type="SAM" id="MobiDB-lite"/>
    </source>
</evidence>
<name>A0A8H6FFU0_9LECA</name>
<reference evidence="3 4" key="1">
    <citation type="journal article" date="2020" name="Genomics">
        <title>Complete, high-quality genomes from long-read metagenomic sequencing of two wolf lichen thalli reveals enigmatic genome architecture.</title>
        <authorList>
            <person name="McKenzie S.K."/>
            <person name="Walston R.F."/>
            <person name="Allen J.L."/>
        </authorList>
    </citation>
    <scope>NUCLEOTIDE SEQUENCE [LARGE SCALE GENOMIC DNA]</scope>
    <source>
        <strain evidence="3">WasteWater1</strain>
    </source>
</reference>
<keyword evidence="2" id="KW-1133">Transmembrane helix</keyword>
<dbReference type="Gene3D" id="2.120.10.70">
    <property type="entry name" value="Fucose-specific lectin"/>
    <property type="match status" value="1"/>
</dbReference>
<feature type="region of interest" description="Disordered" evidence="1">
    <location>
        <begin position="1"/>
        <end position="104"/>
    </location>
</feature>
<feature type="compositionally biased region" description="Basic and acidic residues" evidence="1">
    <location>
        <begin position="95"/>
        <end position="104"/>
    </location>
</feature>
<evidence type="ECO:0000313" key="3">
    <source>
        <dbReference type="EMBL" id="KAF6226294.1"/>
    </source>
</evidence>
<keyword evidence="4" id="KW-1185">Reference proteome</keyword>
<evidence type="ECO:0008006" key="5">
    <source>
        <dbReference type="Google" id="ProtNLM"/>
    </source>
</evidence>
<dbReference type="AlphaFoldDB" id="A0A8H6FFU0"/>
<dbReference type="SUPFAM" id="SSF89372">
    <property type="entry name" value="Fucose-specific lectin"/>
    <property type="match status" value="1"/>
</dbReference>
<dbReference type="GeneID" id="59337555"/>
<evidence type="ECO:0000313" key="4">
    <source>
        <dbReference type="Proteomes" id="UP000593566"/>
    </source>
</evidence>
<gene>
    <name evidence="3" type="ORF">HO133_009160</name>
</gene>